<feature type="transmembrane region" description="Helical" evidence="2">
    <location>
        <begin position="110"/>
        <end position="127"/>
    </location>
</feature>
<dbReference type="OrthoDB" id="3419910at2"/>
<keyword evidence="4" id="KW-1185">Reference proteome</keyword>
<evidence type="ECO:0000313" key="3">
    <source>
        <dbReference type="EMBL" id="OIJ68325.1"/>
    </source>
</evidence>
<gene>
    <name evidence="3" type="ORF">WN71_007835</name>
</gene>
<name>A0A1J4P4D5_9ACTN</name>
<dbReference type="Proteomes" id="UP000034196">
    <property type="component" value="Unassembled WGS sequence"/>
</dbReference>
<feature type="compositionally biased region" description="Low complexity" evidence="1">
    <location>
        <begin position="34"/>
        <end position="54"/>
    </location>
</feature>
<dbReference type="EMBL" id="LAVA02000016">
    <property type="protein sequence ID" value="OIJ68325.1"/>
    <property type="molecule type" value="Genomic_DNA"/>
</dbReference>
<feature type="compositionally biased region" description="Basic and acidic residues" evidence="1">
    <location>
        <begin position="388"/>
        <end position="398"/>
    </location>
</feature>
<dbReference type="AlphaFoldDB" id="A0A1J4P4D5"/>
<proteinExistence type="predicted"/>
<evidence type="ECO:0000256" key="1">
    <source>
        <dbReference type="SAM" id="MobiDB-lite"/>
    </source>
</evidence>
<dbReference type="STRING" id="1428628.WN71_007835"/>
<feature type="compositionally biased region" description="Basic residues" evidence="1">
    <location>
        <begin position="70"/>
        <end position="80"/>
    </location>
</feature>
<comment type="caution">
    <text evidence="3">The sequence shown here is derived from an EMBL/GenBank/DDBJ whole genome shotgun (WGS) entry which is preliminary data.</text>
</comment>
<sequence length="416" mass="44764">MTTAPPPEQPDKQPDGQPEFKSSITDEQWEAFQREVAAGGEGAAAPAEPSARARMVARQLGAQDEAARSGGRRRWRRRKAAQSQPASPPGWRTGPAWQEFNRTRSRGRQAWSAVGVLLAVALALVAVRPSLLLDRLPGHAADAAAAEATASQLPAETVQPSSAPSEVDQPGLPTLDHPFLGSPAASWADGADAIELPTAKAVGGLSKEDVALALRRTKEFLVATSLNPAVLRGGQPDKAFALLNLKDFSLLSQLHRALDKPTRTNDPLTLFSRFDPDEVKPAGDVVKVRGHMTFAAAESGQVRVQADYTFVYPLVKADGDSDVVARTIIRREVKMILADPKRWTVTPGRMVLEQWNAAFYNDECGIYDGYFHPTFPLDTASGSPATGKAEDPYDRSHPLSDGSESDAKECGTTTRT</sequence>
<organism evidence="3 4">
    <name type="scientific">Streptomyces mangrovisoli</name>
    <dbReference type="NCBI Taxonomy" id="1428628"/>
    <lineage>
        <taxon>Bacteria</taxon>
        <taxon>Bacillati</taxon>
        <taxon>Actinomycetota</taxon>
        <taxon>Actinomycetes</taxon>
        <taxon>Kitasatosporales</taxon>
        <taxon>Streptomycetaceae</taxon>
        <taxon>Streptomyces</taxon>
    </lineage>
</organism>
<keyword evidence="2" id="KW-0472">Membrane</keyword>
<keyword evidence="2" id="KW-1133">Transmembrane helix</keyword>
<feature type="region of interest" description="Disordered" evidence="1">
    <location>
        <begin position="147"/>
        <end position="179"/>
    </location>
</feature>
<evidence type="ECO:0000256" key="2">
    <source>
        <dbReference type="SAM" id="Phobius"/>
    </source>
</evidence>
<keyword evidence="2" id="KW-0812">Transmembrane</keyword>
<feature type="region of interest" description="Disordered" evidence="1">
    <location>
        <begin position="1"/>
        <end position="97"/>
    </location>
</feature>
<feature type="region of interest" description="Disordered" evidence="1">
    <location>
        <begin position="381"/>
        <end position="416"/>
    </location>
</feature>
<accession>A0A1J4P4D5</accession>
<evidence type="ECO:0000313" key="4">
    <source>
        <dbReference type="Proteomes" id="UP000034196"/>
    </source>
</evidence>
<protein>
    <submittedName>
        <fullName evidence="3">Uncharacterized protein</fullName>
    </submittedName>
</protein>
<reference evidence="3" key="1">
    <citation type="submission" date="2016-10" db="EMBL/GenBank/DDBJ databases">
        <title>Genome sequence of Streptomyces mangrovisoli MUSC 149.</title>
        <authorList>
            <person name="Lee L.-H."/>
            <person name="Ser H.-L."/>
        </authorList>
    </citation>
    <scope>NUCLEOTIDE SEQUENCE [LARGE SCALE GENOMIC DNA]</scope>
    <source>
        <strain evidence="3">MUSC 149</strain>
    </source>
</reference>